<accession>A0AC35TH16</accession>
<name>A0AC35TH16_9BILA</name>
<dbReference type="WBParaSite" id="RSKR_0000054700.1">
    <property type="protein sequence ID" value="RSKR_0000054700.1"/>
    <property type="gene ID" value="RSKR_0000054700"/>
</dbReference>
<protein>
    <submittedName>
        <fullName evidence="2">ANAPC4_WD40 domain-containing protein</fullName>
    </submittedName>
</protein>
<evidence type="ECO:0000313" key="1">
    <source>
        <dbReference type="Proteomes" id="UP000095286"/>
    </source>
</evidence>
<organism evidence="1 2">
    <name type="scientific">Rhabditophanes sp. KR3021</name>
    <dbReference type="NCBI Taxonomy" id="114890"/>
    <lineage>
        <taxon>Eukaryota</taxon>
        <taxon>Metazoa</taxon>
        <taxon>Ecdysozoa</taxon>
        <taxon>Nematoda</taxon>
        <taxon>Chromadorea</taxon>
        <taxon>Rhabditida</taxon>
        <taxon>Tylenchina</taxon>
        <taxon>Panagrolaimomorpha</taxon>
        <taxon>Strongyloidoidea</taxon>
        <taxon>Alloionematidae</taxon>
        <taxon>Rhabditophanes</taxon>
    </lineage>
</organism>
<dbReference type="Proteomes" id="UP000095286">
    <property type="component" value="Unplaced"/>
</dbReference>
<evidence type="ECO:0000313" key="2">
    <source>
        <dbReference type="WBParaSite" id="RSKR_0000054700.1"/>
    </source>
</evidence>
<sequence length="498" mass="56559">MVFKMGIENLCKTFDALKNQTNTENLDFRTSHPLRYLTTDKQNLSQQWTFLPNIDNTKCEVKMSNVLHISCFHGPADRFTVGVLCVDGIHLYEGMDFKKSHHDPAIALKYSGFFDLKKICFRPLYFTSSWHDTNKLFLHSLCGKVLQLELASDPALVAFKELDIPKGDFERAFQYNKETEQLLYISKKEQINVINVDGNKPVFSENLGIGKIAVKFTVLTPDFRHLIIASADAGIFVIDATTGKKVHKVDHFQYKKMTCMAALSDNIHIVVGLQDGTIMKITTEENTPESVVSMSTAHKSAVASIAVQNDSVIQRFASVNNGDFRQIIIWSGSHNLPLHRFHVLENSEIRSMQFLFEDNILFAGTDQGHIMMLKLEDEEDVLEKINKLFDKENCGKIVSHEKILEHYGLMDTPIFHYKKCMEEYSRGGGFDKEHDSYINSSVTKEQLTFHPIDDMKMEVDGEQESDLSSDETEPKVIVKASESPVHHDVFGDLSDDSD</sequence>
<proteinExistence type="predicted"/>
<reference evidence="2" key="1">
    <citation type="submission" date="2016-11" db="UniProtKB">
        <authorList>
            <consortium name="WormBaseParasite"/>
        </authorList>
    </citation>
    <scope>IDENTIFICATION</scope>
    <source>
        <strain evidence="2">KR3021</strain>
    </source>
</reference>